<keyword evidence="2" id="KW-0378">Hydrolase</keyword>
<comment type="similarity">
    <text evidence="1">Belongs to the 4-hydroxybenzoyl-CoA thioesterase family.</text>
</comment>
<evidence type="ECO:0000256" key="1">
    <source>
        <dbReference type="ARBA" id="ARBA00005953"/>
    </source>
</evidence>
<dbReference type="PANTHER" id="PTHR31793:SF27">
    <property type="entry name" value="NOVEL THIOESTERASE SUPERFAMILY DOMAIN AND SAPOSIN A-TYPE DOMAIN CONTAINING PROTEIN (0610012H03RIK)"/>
    <property type="match status" value="1"/>
</dbReference>
<feature type="non-terminal residue" evidence="4">
    <location>
        <position position="1"/>
    </location>
</feature>
<sequence length="136" mass="14898">NDNDVYGHMNNSVYNFLIDSIVNAYLMSAVDPDKPHSERQQRGLVVHTQTNYFGSLAYPCVAELGLRVNHMGKSSARYEIGIFLPESSTVKAVGELTHVYVDRDTGRPAAGGMDETLRIALEGLILPNASAPFSKL</sequence>
<dbReference type="PANTHER" id="PTHR31793">
    <property type="entry name" value="4-HYDROXYBENZOYL-COA THIOESTERASE FAMILY MEMBER"/>
    <property type="match status" value="1"/>
</dbReference>
<evidence type="ECO:0000256" key="2">
    <source>
        <dbReference type="ARBA" id="ARBA00022801"/>
    </source>
</evidence>
<dbReference type="GO" id="GO:0047617">
    <property type="term" value="F:fatty acyl-CoA hydrolase activity"/>
    <property type="evidence" value="ECO:0007669"/>
    <property type="project" value="TreeGrafter"/>
</dbReference>
<evidence type="ECO:0000313" key="5">
    <source>
        <dbReference type="Proteomes" id="UP000770015"/>
    </source>
</evidence>
<evidence type="ECO:0000259" key="3">
    <source>
        <dbReference type="Pfam" id="PF03061"/>
    </source>
</evidence>
<dbReference type="InterPro" id="IPR029069">
    <property type="entry name" value="HotDog_dom_sf"/>
</dbReference>
<gene>
    <name evidence="4" type="ORF">F5X68DRAFT_144321</name>
</gene>
<organism evidence="4 5">
    <name type="scientific">Plectosphaerella plurivora</name>
    <dbReference type="NCBI Taxonomy" id="936078"/>
    <lineage>
        <taxon>Eukaryota</taxon>
        <taxon>Fungi</taxon>
        <taxon>Dikarya</taxon>
        <taxon>Ascomycota</taxon>
        <taxon>Pezizomycotina</taxon>
        <taxon>Sordariomycetes</taxon>
        <taxon>Hypocreomycetidae</taxon>
        <taxon>Glomerellales</taxon>
        <taxon>Plectosphaerellaceae</taxon>
        <taxon>Plectosphaerella</taxon>
    </lineage>
</organism>
<reference evidence="4" key="1">
    <citation type="journal article" date="2021" name="Nat. Commun.">
        <title>Genetic determinants of endophytism in the Arabidopsis root mycobiome.</title>
        <authorList>
            <person name="Mesny F."/>
            <person name="Miyauchi S."/>
            <person name="Thiergart T."/>
            <person name="Pickel B."/>
            <person name="Atanasova L."/>
            <person name="Karlsson M."/>
            <person name="Huettel B."/>
            <person name="Barry K.W."/>
            <person name="Haridas S."/>
            <person name="Chen C."/>
            <person name="Bauer D."/>
            <person name="Andreopoulos W."/>
            <person name="Pangilinan J."/>
            <person name="LaButti K."/>
            <person name="Riley R."/>
            <person name="Lipzen A."/>
            <person name="Clum A."/>
            <person name="Drula E."/>
            <person name="Henrissat B."/>
            <person name="Kohler A."/>
            <person name="Grigoriev I.V."/>
            <person name="Martin F.M."/>
            <person name="Hacquard S."/>
        </authorList>
    </citation>
    <scope>NUCLEOTIDE SEQUENCE</scope>
    <source>
        <strain evidence="4">MPI-SDFR-AT-0117</strain>
    </source>
</reference>
<dbReference type="OrthoDB" id="2420454at2759"/>
<keyword evidence="5" id="KW-1185">Reference proteome</keyword>
<protein>
    <submittedName>
        <fullName evidence="4">Thioesterase superfamily protein</fullName>
    </submittedName>
</protein>
<dbReference type="AlphaFoldDB" id="A0A9P8V1I3"/>
<accession>A0A9P8V1I3</accession>
<dbReference type="InterPro" id="IPR006683">
    <property type="entry name" value="Thioestr_dom"/>
</dbReference>
<proteinExistence type="inferred from homology"/>
<dbReference type="InterPro" id="IPR050563">
    <property type="entry name" value="4-hydroxybenzoyl-CoA_TE"/>
</dbReference>
<dbReference type="Proteomes" id="UP000770015">
    <property type="component" value="Unassembled WGS sequence"/>
</dbReference>
<dbReference type="Pfam" id="PF03061">
    <property type="entry name" value="4HBT"/>
    <property type="match status" value="1"/>
</dbReference>
<name>A0A9P8V1I3_9PEZI</name>
<dbReference type="SUPFAM" id="SSF54637">
    <property type="entry name" value="Thioesterase/thiol ester dehydrase-isomerase"/>
    <property type="match status" value="1"/>
</dbReference>
<dbReference type="EMBL" id="JAGSXJ010000041">
    <property type="protein sequence ID" value="KAH6664000.1"/>
    <property type="molecule type" value="Genomic_DNA"/>
</dbReference>
<dbReference type="Gene3D" id="3.10.129.10">
    <property type="entry name" value="Hotdog Thioesterase"/>
    <property type="match status" value="1"/>
</dbReference>
<feature type="domain" description="Thioesterase" evidence="3">
    <location>
        <begin position="6"/>
        <end position="86"/>
    </location>
</feature>
<dbReference type="CDD" id="cd00586">
    <property type="entry name" value="4HBT"/>
    <property type="match status" value="1"/>
</dbReference>
<evidence type="ECO:0000313" key="4">
    <source>
        <dbReference type="EMBL" id="KAH6664000.1"/>
    </source>
</evidence>
<comment type="caution">
    <text evidence="4">The sequence shown here is derived from an EMBL/GenBank/DDBJ whole genome shotgun (WGS) entry which is preliminary data.</text>
</comment>